<evidence type="ECO:0000256" key="1">
    <source>
        <dbReference type="SAM" id="MobiDB-lite"/>
    </source>
</evidence>
<feature type="region of interest" description="Disordered" evidence="1">
    <location>
        <begin position="36"/>
        <end position="57"/>
    </location>
</feature>
<name>A0A5C3DQK8_9BASI</name>
<evidence type="ECO:0000313" key="4">
    <source>
        <dbReference type="Proteomes" id="UP000324022"/>
    </source>
</evidence>
<sequence>MLWAVNKAPEPVYADVESLPSILAKRKIANVRKKQLIKAASRAHDDPPPPPKPDECCGSSCDPCVKTLWKEELECWRERWGPVAQEKPSNDGLKVEAKKAAQAITTTTTTTTTSMPGSFDW</sequence>
<dbReference type="OrthoDB" id="432685at2759"/>
<gene>
    <name evidence="3" type="ORF">UTRI_00121</name>
</gene>
<accession>A0A5C3DQK8</accession>
<proteinExistence type="predicted"/>
<keyword evidence="4" id="KW-1185">Reference proteome</keyword>
<protein>
    <recommendedName>
        <fullName evidence="2">Oxidoreductase-like domain-containing protein</fullName>
    </recommendedName>
</protein>
<feature type="compositionally biased region" description="Basic and acidic residues" evidence="1">
    <location>
        <begin position="42"/>
        <end position="55"/>
    </location>
</feature>
<feature type="domain" description="Oxidoreductase-like" evidence="2">
    <location>
        <begin position="47"/>
        <end position="79"/>
    </location>
</feature>
<organism evidence="3 4">
    <name type="scientific">Ustilago trichophora</name>
    <dbReference type="NCBI Taxonomy" id="86804"/>
    <lineage>
        <taxon>Eukaryota</taxon>
        <taxon>Fungi</taxon>
        <taxon>Dikarya</taxon>
        <taxon>Basidiomycota</taxon>
        <taxon>Ustilaginomycotina</taxon>
        <taxon>Ustilaginomycetes</taxon>
        <taxon>Ustilaginales</taxon>
        <taxon>Ustilaginaceae</taxon>
        <taxon>Ustilago</taxon>
    </lineage>
</organism>
<reference evidence="3 4" key="1">
    <citation type="submission" date="2018-03" db="EMBL/GenBank/DDBJ databases">
        <authorList>
            <person name="Guldener U."/>
        </authorList>
    </citation>
    <scope>NUCLEOTIDE SEQUENCE [LARGE SCALE GENOMIC DNA]</scope>
    <source>
        <strain evidence="3 4">NBRC100155</strain>
    </source>
</reference>
<dbReference type="InterPro" id="IPR019180">
    <property type="entry name" value="Oxidoreductase-like_N"/>
</dbReference>
<evidence type="ECO:0000259" key="2">
    <source>
        <dbReference type="Pfam" id="PF09791"/>
    </source>
</evidence>
<dbReference type="EMBL" id="OOIN01000002">
    <property type="protein sequence ID" value="SPO20645.1"/>
    <property type="molecule type" value="Genomic_DNA"/>
</dbReference>
<dbReference type="Pfam" id="PF09791">
    <property type="entry name" value="Oxidored-like"/>
    <property type="match status" value="1"/>
</dbReference>
<evidence type="ECO:0000313" key="3">
    <source>
        <dbReference type="EMBL" id="SPO20645.1"/>
    </source>
</evidence>
<dbReference type="Proteomes" id="UP000324022">
    <property type="component" value="Unassembled WGS sequence"/>
</dbReference>
<dbReference type="AlphaFoldDB" id="A0A5C3DQK8"/>